<sequence length="174" mass="19300">MSRRDGSPDASHSISEGSLDSTAKSRWQPEPSSPKSADSNNINVSIRGSLLRKSKEHVKERGKLRIAEGGIRSRKSVTVVRHFPPGCGRNVRGQPEKDKEKVTVASKPLRKVSGVRHFPPGCGRNAAPVSDEEYRRIQQAWIEEQRKKISRGGKLRRGSSGGLRVESSDKIRLR</sequence>
<dbReference type="Proteomes" id="UP000694886">
    <property type="component" value="Chromosome 7"/>
</dbReference>
<dbReference type="AlphaFoldDB" id="A0AB32WM07"/>
<reference evidence="3" key="2">
    <citation type="submission" date="2025-08" db="UniProtKB">
        <authorList>
            <consortium name="RefSeq"/>
        </authorList>
    </citation>
    <scope>IDENTIFICATION</scope>
</reference>
<feature type="compositionally biased region" description="Polar residues" evidence="1">
    <location>
        <begin position="10"/>
        <end position="25"/>
    </location>
</feature>
<gene>
    <name evidence="3" type="primary">LOC108662862</name>
</gene>
<feature type="compositionally biased region" description="Basic and acidic residues" evidence="1">
    <location>
        <begin position="57"/>
        <end position="66"/>
    </location>
</feature>
<evidence type="ECO:0000256" key="1">
    <source>
        <dbReference type="SAM" id="MobiDB-lite"/>
    </source>
</evidence>
<feature type="compositionally biased region" description="Polar residues" evidence="1">
    <location>
        <begin position="33"/>
        <end position="46"/>
    </location>
</feature>
<reference evidence="2" key="1">
    <citation type="journal article" date="1997" name="Nucleic Acids Res.">
        <title>tRNAscan-SE: a program for improved detection of transfer RNA genes in genomic sequence.</title>
        <authorList>
            <person name="Lowe T.M."/>
            <person name="Eddy S.R."/>
        </authorList>
    </citation>
    <scope>NUCLEOTIDE SEQUENCE [LARGE SCALE GENOMIC DNA]</scope>
    <source>
        <strain evidence="2">r\B97-61/B2</strain>
    </source>
</reference>
<dbReference type="RefSeq" id="XP_017980075.1">
    <property type="nucleotide sequence ID" value="XM_018124586.1"/>
</dbReference>
<name>A0AB32WM07_THECC</name>
<protein>
    <submittedName>
        <fullName evidence="3">Uncharacterized protein LOC108662862</fullName>
    </submittedName>
</protein>
<dbReference type="Gramene" id="Tc07v2_t013180.1">
    <property type="protein sequence ID" value="Tc07v2_p013180.1"/>
    <property type="gene ID" value="Tc07v2_g013180"/>
</dbReference>
<evidence type="ECO:0000313" key="3">
    <source>
        <dbReference type="RefSeq" id="XP_017980075.1"/>
    </source>
</evidence>
<accession>A0AB32WM07</accession>
<feature type="compositionally biased region" description="Basic residues" evidence="1">
    <location>
        <begin position="148"/>
        <end position="157"/>
    </location>
</feature>
<evidence type="ECO:0000313" key="2">
    <source>
        <dbReference type="Proteomes" id="UP000694886"/>
    </source>
</evidence>
<proteinExistence type="predicted"/>
<feature type="region of interest" description="Disordered" evidence="1">
    <location>
        <begin position="148"/>
        <end position="174"/>
    </location>
</feature>
<dbReference type="GeneID" id="108662862"/>
<organism evidence="2 3">
    <name type="scientific">Theobroma cacao</name>
    <name type="common">Cacao</name>
    <name type="synonym">Cocoa</name>
    <dbReference type="NCBI Taxonomy" id="3641"/>
    <lineage>
        <taxon>Eukaryota</taxon>
        <taxon>Viridiplantae</taxon>
        <taxon>Streptophyta</taxon>
        <taxon>Embryophyta</taxon>
        <taxon>Tracheophyta</taxon>
        <taxon>Spermatophyta</taxon>
        <taxon>Magnoliopsida</taxon>
        <taxon>eudicotyledons</taxon>
        <taxon>Gunneridae</taxon>
        <taxon>Pentapetalae</taxon>
        <taxon>rosids</taxon>
        <taxon>malvids</taxon>
        <taxon>Malvales</taxon>
        <taxon>Malvaceae</taxon>
        <taxon>Byttnerioideae</taxon>
        <taxon>Theobroma</taxon>
    </lineage>
</organism>
<dbReference type="KEGG" id="tcc:108662862"/>
<feature type="region of interest" description="Disordered" evidence="1">
    <location>
        <begin position="1"/>
        <end position="103"/>
    </location>
</feature>